<sequence length="85" mass="9320">MTHRVVKKLTSMHVHVSGLNKMNVKLAVHVLSQSVGSALCYLTAFNHLPPSANNTADFCIKIDDLFDSRVLLRRTKPLLSAACSS</sequence>
<organism evidence="2 3">
    <name type="scientific">Araneus ventricosus</name>
    <name type="common">Orbweaver spider</name>
    <name type="synonym">Epeira ventricosa</name>
    <dbReference type="NCBI Taxonomy" id="182803"/>
    <lineage>
        <taxon>Eukaryota</taxon>
        <taxon>Metazoa</taxon>
        <taxon>Ecdysozoa</taxon>
        <taxon>Arthropoda</taxon>
        <taxon>Chelicerata</taxon>
        <taxon>Arachnida</taxon>
        <taxon>Araneae</taxon>
        <taxon>Araneomorphae</taxon>
        <taxon>Entelegynae</taxon>
        <taxon>Araneoidea</taxon>
        <taxon>Araneidae</taxon>
        <taxon>Araneus</taxon>
    </lineage>
</organism>
<dbReference type="Pfam" id="PF21788">
    <property type="entry name" value="TNP-like_GBD"/>
    <property type="match status" value="1"/>
</dbReference>
<dbReference type="Proteomes" id="UP000499080">
    <property type="component" value="Unassembled WGS sequence"/>
</dbReference>
<dbReference type="EMBL" id="BGPR01001930">
    <property type="protein sequence ID" value="GBM64481.1"/>
    <property type="molecule type" value="Genomic_DNA"/>
</dbReference>
<evidence type="ECO:0000313" key="2">
    <source>
        <dbReference type="EMBL" id="GBM64481.1"/>
    </source>
</evidence>
<feature type="domain" description="Transposable element P transposase-like GTP-binding insertion" evidence="1">
    <location>
        <begin position="5"/>
        <end position="67"/>
    </location>
</feature>
<comment type="caution">
    <text evidence="2">The sequence shown here is derived from an EMBL/GenBank/DDBJ whole genome shotgun (WGS) entry which is preliminary data.</text>
</comment>
<dbReference type="OrthoDB" id="8120989at2759"/>
<gene>
    <name evidence="2" type="ORF">AVEN_194239_1</name>
</gene>
<accession>A0A4Y2HGM3</accession>
<keyword evidence="3" id="KW-1185">Reference proteome</keyword>
<protein>
    <recommendedName>
        <fullName evidence="1">Transposable element P transposase-like GTP-binding insertion domain-containing protein</fullName>
    </recommendedName>
</protein>
<proteinExistence type="predicted"/>
<dbReference type="AlphaFoldDB" id="A0A4Y2HGM3"/>
<reference evidence="2 3" key="1">
    <citation type="journal article" date="2019" name="Sci. Rep.">
        <title>Orb-weaving spider Araneus ventricosus genome elucidates the spidroin gene catalogue.</title>
        <authorList>
            <person name="Kono N."/>
            <person name="Nakamura H."/>
            <person name="Ohtoshi R."/>
            <person name="Moran D.A.P."/>
            <person name="Shinohara A."/>
            <person name="Yoshida Y."/>
            <person name="Fujiwara M."/>
            <person name="Mori M."/>
            <person name="Tomita M."/>
            <person name="Arakawa K."/>
        </authorList>
    </citation>
    <scope>NUCLEOTIDE SEQUENCE [LARGE SCALE GENOMIC DNA]</scope>
</reference>
<dbReference type="InterPro" id="IPR048366">
    <property type="entry name" value="TNP-like_GBD"/>
</dbReference>
<name>A0A4Y2HGM3_ARAVE</name>
<evidence type="ECO:0000259" key="1">
    <source>
        <dbReference type="Pfam" id="PF21788"/>
    </source>
</evidence>
<evidence type="ECO:0000313" key="3">
    <source>
        <dbReference type="Proteomes" id="UP000499080"/>
    </source>
</evidence>